<protein>
    <submittedName>
        <fullName evidence="2">CPW-WPC domain</fullName>
    </submittedName>
</protein>
<keyword evidence="3" id="KW-1185">Reference proteome</keyword>
<dbReference type="InterPro" id="IPR006387">
    <property type="entry name" value="CPW_WPC_dom"/>
</dbReference>
<dbReference type="Pfam" id="PF09717">
    <property type="entry name" value="CPW_WPC"/>
    <property type="match status" value="7"/>
</dbReference>
<dbReference type="KEGG" id="bdw:94335358"/>
<dbReference type="EMBL" id="JALLKP010000001">
    <property type="protein sequence ID" value="KAK2198055.1"/>
    <property type="molecule type" value="Genomic_DNA"/>
</dbReference>
<feature type="domain" description="CPW-WPC" evidence="1">
    <location>
        <begin position="82"/>
        <end position="144"/>
    </location>
</feature>
<feature type="domain" description="CPW-WPC" evidence="1">
    <location>
        <begin position="566"/>
        <end position="625"/>
    </location>
</feature>
<accession>A0AAD9UQM0</accession>
<dbReference type="GeneID" id="94335358"/>
<reference evidence="2" key="1">
    <citation type="journal article" date="2023" name="Nat. Microbiol.">
        <title>Babesia duncani multi-omics identifies virulence factors and drug targets.</title>
        <authorList>
            <person name="Singh P."/>
            <person name="Lonardi S."/>
            <person name="Liang Q."/>
            <person name="Vydyam P."/>
            <person name="Khabirova E."/>
            <person name="Fang T."/>
            <person name="Gihaz S."/>
            <person name="Thekkiniath J."/>
            <person name="Munshi M."/>
            <person name="Abel S."/>
            <person name="Ciampossin L."/>
            <person name="Batugedara G."/>
            <person name="Gupta M."/>
            <person name="Lu X.M."/>
            <person name="Lenz T."/>
            <person name="Chakravarty S."/>
            <person name="Cornillot E."/>
            <person name="Hu Y."/>
            <person name="Ma W."/>
            <person name="Gonzalez L.M."/>
            <person name="Sanchez S."/>
            <person name="Estrada K."/>
            <person name="Sanchez-Flores A."/>
            <person name="Montero E."/>
            <person name="Harb O.S."/>
            <person name="Le Roch K.G."/>
            <person name="Mamoun C.B."/>
        </authorList>
    </citation>
    <scope>NUCLEOTIDE SEQUENCE</scope>
    <source>
        <strain evidence="2">WA1</strain>
    </source>
</reference>
<feature type="domain" description="CPW-WPC" evidence="1">
    <location>
        <begin position="490"/>
        <end position="559"/>
    </location>
</feature>
<feature type="domain" description="CPW-WPC" evidence="1">
    <location>
        <begin position="627"/>
        <end position="665"/>
    </location>
</feature>
<dbReference type="Proteomes" id="UP001214638">
    <property type="component" value="Unassembled WGS sequence"/>
</dbReference>
<name>A0AAD9UQM0_9APIC</name>
<organism evidence="2 3">
    <name type="scientific">Babesia duncani</name>
    <dbReference type="NCBI Taxonomy" id="323732"/>
    <lineage>
        <taxon>Eukaryota</taxon>
        <taxon>Sar</taxon>
        <taxon>Alveolata</taxon>
        <taxon>Apicomplexa</taxon>
        <taxon>Aconoidasida</taxon>
        <taxon>Piroplasmida</taxon>
        <taxon>Babesiidae</taxon>
        <taxon>Babesia</taxon>
    </lineage>
</organism>
<sequence length="665" mass="76433">MCNVFNFDVNFNVVFTDTIAIGNGFSVVNCTVLFDILLKVVQEKYSDKLDTLSENELSIRIKESIEKATQVLGLDNFENEECEVDYSHFCPEGWIYLGNGKDCKVGPGVNYEGSCPHVMDFSGKTPLDKFNLSRTCKLKWPCKKDFKNVPDRDDICPQYWLYSDGYCQPTEYYTGPCSQRLRLVGKTMEERKAIAKECNLVWSLKVELLNPKFNFDVPCPLGWSEQPNSNKEVIQCKLDKGQSSPCMNFLNFKSKEDKKTATLRCGLIWPFLNRDFGGSIDSCPHGWILDQRAEGNVCLAPWQYEGPCQLRIEQSIFKRIPKSLWSVICAIDLISLDIDNSNKTTKSETRPFKMTRTIYDDGPIEETFRIIKKRRINPNSLNATIVANQLSKLEKLKSQTSDPNFISTLNFTINGLKRRIGAFKFPSFLQISSQVVYEQCPFGWRQFGPNCVAPETYTKVVPNCPYVVKIEDFKELESQGNCRVTTQQYCIEDFTRYACPVGWKRRRYEYDDVLRTLCIAPPSFTKRGQCGSKVDFTDSTAQFKKQWAYACNVHFPCYNPNCTEACVENFFWECPAEWTLKETTCYAPEDYRGSCKITFDTREISTLEQKMAFSHKCQAPWPCLNFCVRDYSSFCPKGWTRDDDFCKLDGKNETGPCGTNIKIQK</sequence>
<dbReference type="SMART" id="SM01099">
    <property type="entry name" value="CPW_WPC"/>
    <property type="match status" value="6"/>
</dbReference>
<dbReference type="RefSeq" id="XP_067804897.1">
    <property type="nucleotide sequence ID" value="XM_067946106.1"/>
</dbReference>
<evidence type="ECO:0000313" key="2">
    <source>
        <dbReference type="EMBL" id="KAK2198055.1"/>
    </source>
</evidence>
<feature type="domain" description="CPW-WPC" evidence="1">
    <location>
        <begin position="212"/>
        <end position="273"/>
    </location>
</feature>
<dbReference type="NCBIfam" id="TIGR01492">
    <property type="entry name" value="CPW_WPC"/>
    <property type="match status" value="3"/>
</dbReference>
<feature type="domain" description="CPW-WPC" evidence="1">
    <location>
        <begin position="149"/>
        <end position="206"/>
    </location>
</feature>
<comment type="caution">
    <text evidence="2">The sequence shown here is derived from an EMBL/GenBank/DDBJ whole genome shotgun (WGS) entry which is preliminary data.</text>
</comment>
<gene>
    <name evidence="2" type="ORF">BdWA1_001060</name>
</gene>
<evidence type="ECO:0000313" key="3">
    <source>
        <dbReference type="Proteomes" id="UP001214638"/>
    </source>
</evidence>
<evidence type="ECO:0000259" key="1">
    <source>
        <dbReference type="SMART" id="SM01099"/>
    </source>
</evidence>
<proteinExistence type="predicted"/>
<dbReference type="AlphaFoldDB" id="A0AAD9UQM0"/>